<evidence type="ECO:0000313" key="2">
    <source>
        <dbReference type="Proteomes" id="UP001162480"/>
    </source>
</evidence>
<reference evidence="1" key="1">
    <citation type="submission" date="2023-08" db="EMBL/GenBank/DDBJ databases">
        <authorList>
            <person name="Alioto T."/>
            <person name="Alioto T."/>
            <person name="Gomez Garrido J."/>
        </authorList>
    </citation>
    <scope>NUCLEOTIDE SEQUENCE</scope>
</reference>
<name>A0AA36BHX3_OCTVU</name>
<keyword evidence="2" id="KW-1185">Reference proteome</keyword>
<sequence>MVLGNYYGNRMSGCRETTKDRIVNVQSNGKEPICCITKRLGISNRPTRTFHHSKLRIERTNIPPKKRWSKKRVLVEPKVNTTTKNVQRAFNCYPENPNEEHRLESQTAKATIQCAYDTIEEEELDCMIDEVKAADAN</sequence>
<dbReference type="EMBL" id="OX597829">
    <property type="protein sequence ID" value="CAI9734369.1"/>
    <property type="molecule type" value="Genomic_DNA"/>
</dbReference>
<accession>A0AA36BHX3</accession>
<dbReference type="Proteomes" id="UP001162480">
    <property type="component" value="Chromosome 16"/>
</dbReference>
<gene>
    <name evidence="1" type="ORF">OCTVUL_1B023542</name>
</gene>
<organism evidence="1 2">
    <name type="scientific">Octopus vulgaris</name>
    <name type="common">Common octopus</name>
    <dbReference type="NCBI Taxonomy" id="6645"/>
    <lineage>
        <taxon>Eukaryota</taxon>
        <taxon>Metazoa</taxon>
        <taxon>Spiralia</taxon>
        <taxon>Lophotrochozoa</taxon>
        <taxon>Mollusca</taxon>
        <taxon>Cephalopoda</taxon>
        <taxon>Coleoidea</taxon>
        <taxon>Octopodiformes</taxon>
        <taxon>Octopoda</taxon>
        <taxon>Incirrata</taxon>
        <taxon>Octopodidae</taxon>
        <taxon>Octopus</taxon>
    </lineage>
</organism>
<proteinExistence type="predicted"/>
<dbReference type="AlphaFoldDB" id="A0AA36BHX3"/>
<protein>
    <submittedName>
        <fullName evidence="1">Uncharacterized protein</fullName>
    </submittedName>
</protein>
<evidence type="ECO:0000313" key="1">
    <source>
        <dbReference type="EMBL" id="CAI9734369.1"/>
    </source>
</evidence>